<protein>
    <recommendedName>
        <fullName evidence="8">Ribonuclease Z</fullName>
        <shortName evidence="8">RNase Z</shortName>
        <ecNumber evidence="8">3.1.26.11</ecNumber>
    </recommendedName>
    <alternativeName>
        <fullName evidence="8">tRNA 3 endonuclease</fullName>
    </alternativeName>
    <alternativeName>
        <fullName evidence="8">tRNase Z</fullName>
    </alternativeName>
</protein>
<comment type="subunit">
    <text evidence="1 8">Homodimer.</text>
</comment>
<dbReference type="EC" id="3.1.26.11" evidence="8"/>
<dbReference type="SUPFAM" id="SSF56281">
    <property type="entry name" value="Metallo-hydrolase/oxidoreductase"/>
    <property type="match status" value="1"/>
</dbReference>
<keyword evidence="2 8" id="KW-0819">tRNA processing</keyword>
<dbReference type="HAMAP" id="MF_01818">
    <property type="entry name" value="RNase_Z_BN"/>
    <property type="match status" value="1"/>
</dbReference>
<dbReference type="Proteomes" id="UP000035057">
    <property type="component" value="Unassembled WGS sequence"/>
</dbReference>
<sequence length="321" mass="35892">MEFTFLGTSGGMPTKSRNVTALALQHGAPRQWYLIDCGEGTQHRLLRTRLSVMQLQAIFITHVHGDHTFGLPGLLCSASMNGRTDPLFLIAPRPVWTFVETALGNTDSSLSYELKFIDSEAEDFYWEDDALQVTATELSHRVSCRAFTFTEKNLERQLLKEKLTADGIEAGPIWGKLQQGQDVIMDNGTLIRSHDYTEINRRPRKVIVGGDNDTPELLRDTSHGAQVLIHEATYTQEVADRVGSWPMHSAAAQVASFAQSASIPNLVLTHFSSRYQSHPDAYPNISEVESEARGIYQGNLIMARDFAQLRLSREGKLELME</sequence>
<dbReference type="PATRIC" id="fig|1137280.3.peg.1961"/>
<feature type="active site" description="Proton acceptor" evidence="8">
    <location>
        <position position="66"/>
    </location>
</feature>
<keyword evidence="10" id="KW-1185">Reference proteome</keyword>
<evidence type="ECO:0000256" key="4">
    <source>
        <dbReference type="ARBA" id="ARBA00022723"/>
    </source>
</evidence>
<dbReference type="InterPro" id="IPR036866">
    <property type="entry name" value="RibonucZ/Hydroxyglut_hydro"/>
</dbReference>
<evidence type="ECO:0000256" key="8">
    <source>
        <dbReference type="HAMAP-Rule" id="MF_01818"/>
    </source>
</evidence>
<keyword evidence="5 8" id="KW-0255">Endonuclease</keyword>
<dbReference type="Gene3D" id="3.60.15.10">
    <property type="entry name" value="Ribonuclease Z/Hydroxyacylglutathione hydrolase-like"/>
    <property type="match status" value="1"/>
</dbReference>
<evidence type="ECO:0000256" key="6">
    <source>
        <dbReference type="ARBA" id="ARBA00022801"/>
    </source>
</evidence>
<dbReference type="PANTHER" id="PTHR46018:SF2">
    <property type="entry name" value="ZINC PHOSPHODIESTERASE ELAC PROTEIN 1"/>
    <property type="match status" value="1"/>
</dbReference>
<dbReference type="PANTHER" id="PTHR46018">
    <property type="entry name" value="ZINC PHOSPHODIESTERASE ELAC PROTEIN 1"/>
    <property type="match status" value="1"/>
</dbReference>
<evidence type="ECO:0000256" key="2">
    <source>
        <dbReference type="ARBA" id="ARBA00022694"/>
    </source>
</evidence>
<evidence type="ECO:0000256" key="3">
    <source>
        <dbReference type="ARBA" id="ARBA00022722"/>
    </source>
</evidence>
<feature type="binding site" evidence="8">
    <location>
        <position position="67"/>
    </location>
    <ligand>
        <name>Zn(2+)</name>
        <dbReference type="ChEBI" id="CHEBI:29105"/>
        <label>2</label>
        <note>catalytic</note>
    </ligand>
</feature>
<organism evidence="9 10">
    <name type="scientific">Marinobacter nitratireducens</name>
    <dbReference type="NCBI Taxonomy" id="1137280"/>
    <lineage>
        <taxon>Bacteria</taxon>
        <taxon>Pseudomonadati</taxon>
        <taxon>Pseudomonadota</taxon>
        <taxon>Gammaproteobacteria</taxon>
        <taxon>Pseudomonadales</taxon>
        <taxon>Marinobacteraceae</taxon>
        <taxon>Marinobacter</taxon>
    </lineage>
</organism>
<comment type="cofactor">
    <cofactor evidence="8">
        <name>Zn(2+)</name>
        <dbReference type="ChEBI" id="CHEBI:29105"/>
    </cofactor>
    <text evidence="8">Binds 2 Zn(2+) ions.</text>
</comment>
<comment type="similarity">
    <text evidence="8">Belongs to the RNase Z family.</text>
</comment>
<keyword evidence="4 8" id="KW-0479">Metal-binding</keyword>
<proteinExistence type="inferred from homology"/>
<keyword evidence="3 8" id="KW-0540">Nuclease</keyword>
<feature type="binding site" evidence="8">
    <location>
        <position position="211"/>
    </location>
    <ligand>
        <name>Zn(2+)</name>
        <dbReference type="ChEBI" id="CHEBI:29105"/>
        <label>1</label>
        <note>catalytic</note>
    </ligand>
</feature>
<evidence type="ECO:0000313" key="9">
    <source>
        <dbReference type="EMBL" id="KEF30993.1"/>
    </source>
</evidence>
<evidence type="ECO:0000256" key="1">
    <source>
        <dbReference type="ARBA" id="ARBA00011738"/>
    </source>
</evidence>
<dbReference type="AlphaFoldDB" id="A0A072N207"/>
<gene>
    <name evidence="8" type="primary">rnz</name>
    <name evidence="9" type="ORF">D777_02146</name>
</gene>
<comment type="catalytic activity">
    <reaction evidence="8">
        <text>Endonucleolytic cleavage of RNA, removing extra 3' nucleotides from tRNA precursor, generating 3' termini of tRNAs. A 3'-hydroxy group is left at the tRNA terminus and a 5'-phosphoryl group is left at the trailer molecule.</text>
        <dbReference type="EC" id="3.1.26.11"/>
    </reaction>
</comment>
<reference evidence="9 10" key="1">
    <citation type="submission" date="2012-12" db="EMBL/GenBank/DDBJ databases">
        <title>Genome assembly of Marinobacter sp. AK21.</title>
        <authorList>
            <person name="Khatri I."/>
            <person name="Kumar R."/>
            <person name="Vaidya B."/>
            <person name="Subramanian S."/>
            <person name="Pinnaka A."/>
        </authorList>
    </citation>
    <scope>NUCLEOTIDE SEQUENCE [LARGE SCALE GENOMIC DNA]</scope>
    <source>
        <strain evidence="9 10">AK21</strain>
    </source>
</reference>
<dbReference type="CDD" id="cd07717">
    <property type="entry name" value="RNaseZ_ZiPD-like_MBL-fold"/>
    <property type="match status" value="1"/>
</dbReference>
<dbReference type="NCBIfam" id="NF000801">
    <property type="entry name" value="PRK00055.1-3"/>
    <property type="match status" value="1"/>
</dbReference>
<evidence type="ECO:0000256" key="5">
    <source>
        <dbReference type="ARBA" id="ARBA00022759"/>
    </source>
</evidence>
<feature type="binding site" evidence="8">
    <location>
        <position position="62"/>
    </location>
    <ligand>
        <name>Zn(2+)</name>
        <dbReference type="ChEBI" id="CHEBI:29105"/>
        <label>1</label>
        <note>catalytic</note>
    </ligand>
</feature>
<comment type="function">
    <text evidence="8">Zinc phosphodiesterase, which displays some tRNA 3'-processing endonuclease activity. Probably involved in tRNA maturation, by removing a 3'-trailer from precursor tRNA.</text>
</comment>
<dbReference type="Pfam" id="PF23023">
    <property type="entry name" value="Anti-Pycsar_Apyc1"/>
    <property type="match status" value="1"/>
</dbReference>
<feature type="binding site" evidence="8">
    <location>
        <position position="270"/>
    </location>
    <ligand>
        <name>Zn(2+)</name>
        <dbReference type="ChEBI" id="CHEBI:29105"/>
        <label>2</label>
        <note>catalytic</note>
    </ligand>
</feature>
<dbReference type="InterPro" id="IPR013471">
    <property type="entry name" value="RNase_Z/BN"/>
</dbReference>
<accession>A0A072N207</accession>
<dbReference type="OrthoDB" id="9803916at2"/>
<feature type="binding site" evidence="8">
    <location>
        <position position="211"/>
    </location>
    <ligand>
        <name>Zn(2+)</name>
        <dbReference type="ChEBI" id="CHEBI:29105"/>
        <label>2</label>
        <note>catalytic</note>
    </ligand>
</feature>
<comment type="caution">
    <text evidence="9">The sequence shown here is derived from an EMBL/GenBank/DDBJ whole genome shotgun (WGS) entry which is preliminary data.</text>
</comment>
<evidence type="ECO:0000256" key="7">
    <source>
        <dbReference type="ARBA" id="ARBA00022833"/>
    </source>
</evidence>
<keyword evidence="6 8" id="KW-0378">Hydrolase</keyword>
<feature type="binding site" evidence="8">
    <location>
        <position position="64"/>
    </location>
    <ligand>
        <name>Zn(2+)</name>
        <dbReference type="ChEBI" id="CHEBI:29105"/>
        <label>1</label>
        <note>catalytic</note>
    </ligand>
</feature>
<dbReference type="EMBL" id="ANIE01000006">
    <property type="protein sequence ID" value="KEF30993.1"/>
    <property type="molecule type" value="Genomic_DNA"/>
</dbReference>
<name>A0A072N207_9GAMM</name>
<feature type="binding site" evidence="8">
    <location>
        <position position="66"/>
    </location>
    <ligand>
        <name>Zn(2+)</name>
        <dbReference type="ChEBI" id="CHEBI:29105"/>
        <label>2</label>
        <note>catalytic</note>
    </ligand>
</feature>
<dbReference type="GO" id="GO:0008270">
    <property type="term" value="F:zinc ion binding"/>
    <property type="evidence" value="ECO:0007669"/>
    <property type="project" value="UniProtKB-UniRule"/>
</dbReference>
<evidence type="ECO:0000313" key="10">
    <source>
        <dbReference type="Proteomes" id="UP000035057"/>
    </source>
</evidence>
<dbReference type="GO" id="GO:0042781">
    <property type="term" value="F:3'-tRNA processing endoribonuclease activity"/>
    <property type="evidence" value="ECO:0007669"/>
    <property type="project" value="UniProtKB-UniRule"/>
</dbReference>
<keyword evidence="7 8" id="KW-0862">Zinc</keyword>
<dbReference type="RefSeq" id="WP_036131481.1">
    <property type="nucleotide sequence ID" value="NZ_ANIE01000006.1"/>
</dbReference>
<dbReference type="STRING" id="1137280.D777_02146"/>
<feature type="binding site" evidence="8">
    <location>
        <position position="140"/>
    </location>
    <ligand>
        <name>Zn(2+)</name>
        <dbReference type="ChEBI" id="CHEBI:29105"/>
        <label>1</label>
        <note>catalytic</note>
    </ligand>
</feature>